<gene>
    <name evidence="1" type="ORF">JMJ77_002446</name>
</gene>
<keyword evidence="2" id="KW-1185">Reference proteome</keyword>
<reference evidence="1" key="1">
    <citation type="submission" date="2021-05" db="EMBL/GenBank/DDBJ databases">
        <title>Comparative genomics of three Colletotrichum scovillei strains and genetic complementation revealed genes involved fungal growth and virulence on chili pepper.</title>
        <authorList>
            <person name="Hsieh D.-K."/>
            <person name="Chuang S.-C."/>
            <person name="Chen C.-Y."/>
            <person name="Chao Y.-T."/>
            <person name="Lu M.-Y.J."/>
            <person name="Lee M.-H."/>
            <person name="Shih M.-C."/>
        </authorList>
    </citation>
    <scope>NUCLEOTIDE SEQUENCE</scope>
    <source>
        <strain evidence="1">Coll-153</strain>
    </source>
</reference>
<dbReference type="EMBL" id="JAESDN010000004">
    <property type="protein sequence ID" value="KAG7051830.1"/>
    <property type="molecule type" value="Genomic_DNA"/>
</dbReference>
<evidence type="ECO:0000313" key="1">
    <source>
        <dbReference type="EMBL" id="KAG7051830.1"/>
    </source>
</evidence>
<feature type="non-terminal residue" evidence="1">
    <location>
        <position position="80"/>
    </location>
</feature>
<organism evidence="1 2">
    <name type="scientific">Colletotrichum scovillei</name>
    <dbReference type="NCBI Taxonomy" id="1209932"/>
    <lineage>
        <taxon>Eukaryota</taxon>
        <taxon>Fungi</taxon>
        <taxon>Dikarya</taxon>
        <taxon>Ascomycota</taxon>
        <taxon>Pezizomycotina</taxon>
        <taxon>Sordariomycetes</taxon>
        <taxon>Hypocreomycetidae</taxon>
        <taxon>Glomerellales</taxon>
        <taxon>Glomerellaceae</taxon>
        <taxon>Colletotrichum</taxon>
        <taxon>Colletotrichum acutatum species complex</taxon>
    </lineage>
</organism>
<protein>
    <submittedName>
        <fullName evidence="1">Uncharacterized protein</fullName>
    </submittedName>
</protein>
<dbReference type="Proteomes" id="UP000699042">
    <property type="component" value="Unassembled WGS sequence"/>
</dbReference>
<dbReference type="AlphaFoldDB" id="A0A9P7UJK3"/>
<proteinExistence type="predicted"/>
<sequence length="80" mass="9047">MFHSEFSLHLLRGNFPHDSALPYHPRFNQHLNSGHFPASAIRELVSALTKPQFPSTYNLQGSYVDCSAAFISKPSTYRPL</sequence>
<name>A0A9P7UJK3_9PEZI</name>
<evidence type="ECO:0000313" key="2">
    <source>
        <dbReference type="Proteomes" id="UP000699042"/>
    </source>
</evidence>
<comment type="caution">
    <text evidence="1">The sequence shown here is derived from an EMBL/GenBank/DDBJ whole genome shotgun (WGS) entry which is preliminary data.</text>
</comment>
<accession>A0A9P7UJK3</accession>